<evidence type="ECO:0000313" key="2">
    <source>
        <dbReference type="Proteomes" id="UP000198975"/>
    </source>
</evidence>
<proteinExistence type="predicted"/>
<dbReference type="EMBL" id="FMAY01000009">
    <property type="protein sequence ID" value="SCC23406.1"/>
    <property type="molecule type" value="Genomic_DNA"/>
</dbReference>
<dbReference type="Proteomes" id="UP000198975">
    <property type="component" value="Unassembled WGS sequence"/>
</dbReference>
<accession>A0A1C4CWE0</accession>
<keyword evidence="2" id="KW-1185">Reference proteome</keyword>
<evidence type="ECO:0000313" key="1">
    <source>
        <dbReference type="EMBL" id="SCC23406.1"/>
    </source>
</evidence>
<reference evidence="2" key="1">
    <citation type="submission" date="2016-08" db="EMBL/GenBank/DDBJ databases">
        <authorList>
            <person name="Varghese N."/>
            <person name="Submissions Spin"/>
        </authorList>
    </citation>
    <scope>NUCLEOTIDE SEQUENCE [LARGE SCALE GENOMIC DNA]</scope>
    <source>
        <strain evidence="2">REICA_082</strain>
    </source>
</reference>
<name>A0A1C4CWE0_9ENTR</name>
<organism evidence="1 2">
    <name type="scientific">Kosakonia oryzendophytica</name>
    <dbReference type="NCBI Taxonomy" id="1005665"/>
    <lineage>
        <taxon>Bacteria</taxon>
        <taxon>Pseudomonadati</taxon>
        <taxon>Pseudomonadota</taxon>
        <taxon>Gammaproteobacteria</taxon>
        <taxon>Enterobacterales</taxon>
        <taxon>Enterobacteriaceae</taxon>
        <taxon>Kosakonia</taxon>
    </lineage>
</organism>
<dbReference type="AlphaFoldDB" id="A0A1C4CWE0"/>
<gene>
    <name evidence="1" type="ORF">GA0061071_10953</name>
</gene>
<protein>
    <submittedName>
        <fullName evidence="1">Uncharacterized protein</fullName>
    </submittedName>
</protein>
<sequence length="71" mass="8351">MKSLKAEANCLLNNKVRKRPGSLRKHHVLDFTLLAFPSLHHYVNRVLTCITPVTWKMQRFYRCVDLNSVLQ</sequence>